<keyword evidence="2" id="KW-1185">Reference proteome</keyword>
<accession>A0A915HVS3</accession>
<reference evidence="3" key="1">
    <citation type="submission" date="2022-11" db="UniProtKB">
        <authorList>
            <consortium name="WormBaseParasite"/>
        </authorList>
    </citation>
    <scope>IDENTIFICATION</scope>
</reference>
<evidence type="ECO:0000313" key="3">
    <source>
        <dbReference type="WBParaSite" id="nRc.2.0.1.t05647-RA"/>
    </source>
</evidence>
<dbReference type="AlphaFoldDB" id="A0A915HVS3"/>
<protein>
    <submittedName>
        <fullName evidence="3">Uncharacterized protein</fullName>
    </submittedName>
</protein>
<feature type="region of interest" description="Disordered" evidence="1">
    <location>
        <begin position="153"/>
        <end position="188"/>
    </location>
</feature>
<evidence type="ECO:0000256" key="1">
    <source>
        <dbReference type="SAM" id="MobiDB-lite"/>
    </source>
</evidence>
<evidence type="ECO:0000313" key="2">
    <source>
        <dbReference type="Proteomes" id="UP000887565"/>
    </source>
</evidence>
<organism evidence="2 3">
    <name type="scientific">Romanomermis culicivorax</name>
    <name type="common">Nematode worm</name>
    <dbReference type="NCBI Taxonomy" id="13658"/>
    <lineage>
        <taxon>Eukaryota</taxon>
        <taxon>Metazoa</taxon>
        <taxon>Ecdysozoa</taxon>
        <taxon>Nematoda</taxon>
        <taxon>Enoplea</taxon>
        <taxon>Dorylaimia</taxon>
        <taxon>Mermithida</taxon>
        <taxon>Mermithoidea</taxon>
        <taxon>Mermithidae</taxon>
        <taxon>Romanomermis</taxon>
    </lineage>
</organism>
<proteinExistence type="predicted"/>
<name>A0A915HVS3_ROMCU</name>
<dbReference type="Proteomes" id="UP000887565">
    <property type="component" value="Unplaced"/>
</dbReference>
<dbReference type="WBParaSite" id="nRc.2.0.1.t05647-RA">
    <property type="protein sequence ID" value="nRc.2.0.1.t05647-RA"/>
    <property type="gene ID" value="nRc.2.0.1.g05647"/>
</dbReference>
<sequence>MDVVLPAVHPTMYFVTPTMLPRSPLIMTVAAARYIPSVCFLQQYISESQSIALAAALEAYRFLVPLPTMLFLENHWCNYLPALCNQITAILMLAIVTMPVIQQPTPSVQIALIVVQSASQPIATQLPPTILMVDNSRNPALPPLNSIDMVKRSKSPFVTSTPSNKKCNSKKRSSIEKPTKPKQLINLD</sequence>